<dbReference type="Pfam" id="PF00717">
    <property type="entry name" value="Peptidase_S24"/>
    <property type="match status" value="1"/>
</dbReference>
<dbReference type="PRINTS" id="PR00726">
    <property type="entry name" value="LEXASERPTASE"/>
</dbReference>
<dbReference type="InterPro" id="IPR006199">
    <property type="entry name" value="LexA_DNA-bd_dom"/>
</dbReference>
<keyword evidence="7" id="KW-0805">Transcription regulation</keyword>
<dbReference type="GO" id="GO:0003677">
    <property type="term" value="F:DNA binding"/>
    <property type="evidence" value="ECO:0007669"/>
    <property type="project" value="UniProtKB-KW"/>
</dbReference>
<evidence type="ECO:0000256" key="11">
    <source>
        <dbReference type="ARBA" id="ARBA00023236"/>
    </source>
</evidence>
<name>D0E8J3_UNCHF</name>
<dbReference type="GO" id="GO:0045892">
    <property type="term" value="P:negative regulation of DNA-templated transcription"/>
    <property type="evidence" value="ECO:0007669"/>
    <property type="project" value="InterPro"/>
</dbReference>
<reference evidence="15" key="1">
    <citation type="journal article" date="2010" name="Environ. Microbiol.">
        <title>Widespread known and novel phosphonate utilization pathways in marine bacteria revealed by functional screening and metagenomic analyses.</title>
        <authorList>
            <person name="Martinez A."/>
            <person name="Tyson G.W."/>
            <person name="DeLong E.F."/>
        </authorList>
    </citation>
    <scope>NUCLEOTIDE SEQUENCE</scope>
</reference>
<dbReference type="SUPFAM" id="SSF46785">
    <property type="entry name" value="Winged helix' DNA-binding domain"/>
    <property type="match status" value="1"/>
</dbReference>
<dbReference type="CDD" id="cd06529">
    <property type="entry name" value="S24_LexA-like"/>
    <property type="match status" value="1"/>
</dbReference>
<dbReference type="PANTHER" id="PTHR33516">
    <property type="entry name" value="LEXA REPRESSOR"/>
    <property type="match status" value="1"/>
</dbReference>
<dbReference type="GO" id="GO:0004252">
    <property type="term" value="F:serine-type endopeptidase activity"/>
    <property type="evidence" value="ECO:0007669"/>
    <property type="project" value="InterPro"/>
</dbReference>
<dbReference type="SUPFAM" id="SSF51306">
    <property type="entry name" value="LexA/Signal peptidase"/>
    <property type="match status" value="1"/>
</dbReference>
<protein>
    <submittedName>
        <fullName evidence="15">SOS-response transcriptional repressor</fullName>
    </submittedName>
</protein>
<dbReference type="InterPro" id="IPR015927">
    <property type="entry name" value="Peptidase_S24_S26A/B/C"/>
</dbReference>
<dbReference type="NCBIfam" id="TIGR00498">
    <property type="entry name" value="lexA"/>
    <property type="match status" value="1"/>
</dbReference>
<dbReference type="Gene3D" id="1.10.10.10">
    <property type="entry name" value="Winged helix-like DNA-binding domain superfamily/Winged helix DNA-binding domain"/>
    <property type="match status" value="1"/>
</dbReference>
<accession>D0E8J3</accession>
<evidence type="ECO:0000256" key="3">
    <source>
        <dbReference type="ARBA" id="ARBA00022705"/>
    </source>
</evidence>
<keyword evidence="9" id="KW-0804">Transcription</keyword>
<evidence type="ECO:0000256" key="6">
    <source>
        <dbReference type="ARBA" id="ARBA00022813"/>
    </source>
</evidence>
<evidence type="ECO:0000256" key="2">
    <source>
        <dbReference type="ARBA" id="ARBA00022491"/>
    </source>
</evidence>
<dbReference type="MEROPS" id="S24.001"/>
<dbReference type="InterPro" id="IPR036286">
    <property type="entry name" value="LexA/Signal_pep-like_sf"/>
</dbReference>
<dbReference type="InterPro" id="IPR050077">
    <property type="entry name" value="LexA_repressor"/>
</dbReference>
<dbReference type="InterPro" id="IPR036388">
    <property type="entry name" value="WH-like_DNA-bd_sf"/>
</dbReference>
<dbReference type="EMBL" id="GQ422594">
    <property type="protein sequence ID" value="ACU83558.1"/>
    <property type="molecule type" value="Genomic_DNA"/>
</dbReference>
<dbReference type="Gene3D" id="2.10.109.10">
    <property type="entry name" value="Umud Fragment, subunit A"/>
    <property type="match status" value="1"/>
</dbReference>
<evidence type="ECO:0000256" key="5">
    <source>
        <dbReference type="ARBA" id="ARBA00022801"/>
    </source>
</evidence>
<keyword evidence="10" id="KW-0234">DNA repair</keyword>
<keyword evidence="8" id="KW-0238">DNA-binding</keyword>
<evidence type="ECO:0000256" key="10">
    <source>
        <dbReference type="ARBA" id="ARBA00023204"/>
    </source>
</evidence>
<evidence type="ECO:0000256" key="4">
    <source>
        <dbReference type="ARBA" id="ARBA00022763"/>
    </source>
</evidence>
<dbReference type="AlphaFoldDB" id="D0E8J3"/>
<dbReference type="GO" id="GO:0006281">
    <property type="term" value="P:DNA repair"/>
    <property type="evidence" value="ECO:0007669"/>
    <property type="project" value="UniProtKB-KW"/>
</dbReference>
<dbReference type="InterPro" id="IPR006197">
    <property type="entry name" value="Peptidase_S24_LexA"/>
</dbReference>
<feature type="domain" description="LexA repressor DNA-binding" evidence="14">
    <location>
        <begin position="4"/>
        <end position="66"/>
    </location>
</feature>
<evidence type="ECO:0000256" key="7">
    <source>
        <dbReference type="ARBA" id="ARBA00023015"/>
    </source>
</evidence>
<feature type="domain" description="Peptidase S24/S26A/S26B/S26C" evidence="13">
    <location>
        <begin position="85"/>
        <end position="197"/>
    </location>
</feature>
<dbReference type="InterPro" id="IPR006200">
    <property type="entry name" value="LexA"/>
</dbReference>
<keyword evidence="4" id="KW-0227">DNA damage</keyword>
<keyword evidence="3" id="KW-0235">DNA replication</keyword>
<comment type="similarity">
    <text evidence="1 12">Belongs to the peptidase S24 family.</text>
</comment>
<evidence type="ECO:0000259" key="14">
    <source>
        <dbReference type="Pfam" id="PF01726"/>
    </source>
</evidence>
<dbReference type="GO" id="GO:0006508">
    <property type="term" value="P:proteolysis"/>
    <property type="evidence" value="ECO:0007669"/>
    <property type="project" value="InterPro"/>
</dbReference>
<keyword evidence="5 12" id="KW-0378">Hydrolase</keyword>
<dbReference type="InterPro" id="IPR036390">
    <property type="entry name" value="WH_DNA-bd_sf"/>
</dbReference>
<evidence type="ECO:0000256" key="1">
    <source>
        <dbReference type="ARBA" id="ARBA00007484"/>
    </source>
</evidence>
<keyword evidence="11" id="KW-0742">SOS response</keyword>
<keyword evidence="6 12" id="KW-0068">Autocatalytic cleavage</keyword>
<evidence type="ECO:0000256" key="12">
    <source>
        <dbReference type="RuleBase" id="RU003991"/>
    </source>
</evidence>
<dbReference type="GO" id="GO:0009432">
    <property type="term" value="P:SOS response"/>
    <property type="evidence" value="ECO:0007669"/>
    <property type="project" value="UniProtKB-KW"/>
</dbReference>
<keyword evidence="2" id="KW-0678">Repressor</keyword>
<dbReference type="PANTHER" id="PTHR33516:SF2">
    <property type="entry name" value="LEXA REPRESSOR-RELATED"/>
    <property type="match status" value="1"/>
</dbReference>
<gene>
    <name evidence="15" type="ORF">ALOHA_HF130_AEPn_1_14c</name>
</gene>
<evidence type="ECO:0000256" key="9">
    <source>
        <dbReference type="ARBA" id="ARBA00023163"/>
    </source>
</evidence>
<dbReference type="Pfam" id="PF01726">
    <property type="entry name" value="LexA_DNA_bind"/>
    <property type="match status" value="1"/>
</dbReference>
<evidence type="ECO:0000313" key="15">
    <source>
        <dbReference type="EMBL" id="ACU83558.1"/>
    </source>
</evidence>
<sequence length="204" mass="22986">MPRQGLTKIRERILRFIHEQKEDTGIQPTVRDIMDFMGYRSTNAVSIHVNAMIKSGHLLKVPGRARNLHITEKAKLELGLSEQVPLLGSVSAGTGILAEENVETYLPDLGGGESFVLRVRGDSMKDAGIYEDDLVYVEQKALPRNGDIVVALVENEATIKVYENHENVIRLIPRNSSYKVQSFNSEDEHRINIVGVVKHLLRRY</sequence>
<evidence type="ECO:0000256" key="8">
    <source>
        <dbReference type="ARBA" id="ARBA00023125"/>
    </source>
</evidence>
<proteinExistence type="inferred from homology"/>
<organism evidence="15">
    <name type="scientific">Uncultured bacterium HF130_AEPn_1</name>
    <dbReference type="NCBI Taxonomy" id="663362"/>
    <lineage>
        <taxon>Bacteria</taxon>
        <taxon>environmental samples</taxon>
    </lineage>
</organism>
<evidence type="ECO:0000259" key="13">
    <source>
        <dbReference type="Pfam" id="PF00717"/>
    </source>
</evidence>
<dbReference type="GO" id="GO:0006260">
    <property type="term" value="P:DNA replication"/>
    <property type="evidence" value="ECO:0007669"/>
    <property type="project" value="UniProtKB-KW"/>
</dbReference>
<dbReference type="InterPro" id="IPR039418">
    <property type="entry name" value="LexA-like"/>
</dbReference>